<name>A0A0N4U390_DRAME</name>
<feature type="signal peptide" evidence="1">
    <location>
        <begin position="1"/>
        <end position="18"/>
    </location>
</feature>
<dbReference type="WBParaSite" id="DME_0000118701-mRNA-1">
    <property type="protein sequence ID" value="DME_0000118701-mRNA-1"/>
    <property type="gene ID" value="DME_0000118701"/>
</dbReference>
<feature type="chain" id="PRO_5041042762" evidence="1">
    <location>
        <begin position="19"/>
        <end position="295"/>
    </location>
</feature>
<dbReference type="EMBL" id="UYYG01001152">
    <property type="protein sequence ID" value="VDN55574.1"/>
    <property type="molecule type" value="Genomic_DNA"/>
</dbReference>
<feature type="domain" description="TIL-like" evidence="2">
    <location>
        <begin position="252"/>
        <end position="294"/>
    </location>
</feature>
<evidence type="ECO:0000256" key="1">
    <source>
        <dbReference type="SAM" id="SignalP"/>
    </source>
</evidence>
<dbReference type="Proteomes" id="UP000038040">
    <property type="component" value="Unplaced"/>
</dbReference>
<gene>
    <name evidence="3" type="ORF">DME_LOCUS5547</name>
</gene>
<evidence type="ECO:0000313" key="5">
    <source>
        <dbReference type="Proteomes" id="UP000274756"/>
    </source>
</evidence>
<evidence type="ECO:0000313" key="4">
    <source>
        <dbReference type="Proteomes" id="UP000038040"/>
    </source>
</evidence>
<protein>
    <submittedName>
        <fullName evidence="6">EB domain-containing protein</fullName>
    </submittedName>
</protein>
<dbReference type="InterPro" id="IPR054450">
    <property type="entry name" value="TIL-like_dom"/>
</dbReference>
<feature type="domain" description="TIL-like" evidence="2">
    <location>
        <begin position="170"/>
        <end position="213"/>
    </location>
</feature>
<evidence type="ECO:0000259" key="2">
    <source>
        <dbReference type="Pfam" id="PF22897"/>
    </source>
</evidence>
<evidence type="ECO:0000313" key="6">
    <source>
        <dbReference type="WBParaSite" id="DME_0000118701-mRNA-1"/>
    </source>
</evidence>
<proteinExistence type="predicted"/>
<dbReference type="AlphaFoldDB" id="A0A0N4U390"/>
<accession>A0A0N4U390</accession>
<dbReference type="Proteomes" id="UP000274756">
    <property type="component" value="Unassembled WGS sequence"/>
</dbReference>
<organism evidence="4 6">
    <name type="scientific">Dracunculus medinensis</name>
    <name type="common">Guinea worm</name>
    <dbReference type="NCBI Taxonomy" id="318479"/>
    <lineage>
        <taxon>Eukaryota</taxon>
        <taxon>Metazoa</taxon>
        <taxon>Ecdysozoa</taxon>
        <taxon>Nematoda</taxon>
        <taxon>Chromadorea</taxon>
        <taxon>Rhabditida</taxon>
        <taxon>Spirurina</taxon>
        <taxon>Dracunculoidea</taxon>
        <taxon>Dracunculidae</taxon>
        <taxon>Dracunculus</taxon>
    </lineage>
</organism>
<sequence>MLIFYIIAFFHLESHVEAWLCGSNARLLSFCYNPFNAFCRKCICDNGYSLIAGRCTNRDDPLYNIQKDLELDRFHKRIRLMRKDSNITITRIACPSNMVQVKHICPLSISWDLNCYRICKCKDGLRMRGGNCVDERKKYDRSQVITDSISKCGKENCRLGEVFLDFTCRRIGKKCGINMIFNLINGILKGKSCVIRCECEREFVGKSGQCVRSLIFTRKTTSEKTTTEFISSDLPKVGEKFYNSDCRQIPLACGKNMKLISIWKNSVDQQNRFACTQFCACKNEFVEMNGRCIKS</sequence>
<evidence type="ECO:0000313" key="3">
    <source>
        <dbReference type="EMBL" id="VDN55574.1"/>
    </source>
</evidence>
<keyword evidence="5" id="KW-1185">Reference proteome</keyword>
<keyword evidence="1" id="KW-0732">Signal</keyword>
<reference evidence="6" key="1">
    <citation type="submission" date="2017-02" db="UniProtKB">
        <authorList>
            <consortium name="WormBaseParasite"/>
        </authorList>
    </citation>
    <scope>IDENTIFICATION</scope>
</reference>
<reference evidence="3 5" key="2">
    <citation type="submission" date="2018-11" db="EMBL/GenBank/DDBJ databases">
        <authorList>
            <consortium name="Pathogen Informatics"/>
        </authorList>
    </citation>
    <scope>NUCLEOTIDE SEQUENCE [LARGE SCALE GENOMIC DNA]</scope>
</reference>
<dbReference type="Pfam" id="PF22897">
    <property type="entry name" value="TIL_2"/>
    <property type="match status" value="2"/>
</dbReference>